<feature type="chain" id="PRO_5012335204" description="Tim44-like domain-containing protein" evidence="3">
    <location>
        <begin position="24"/>
        <end position="286"/>
    </location>
</feature>
<sequence>MKNIIVIFSLLALLCTASFDAHARKKFGSSKRGQTPATQQTAQKQKADTTTPTAAPKATSNKKGIMAGVLGGLLAGGLIAAMLGDDFEGFQLLEMILLAGGLFILFKLVTGFLRANRVPQLANASAGTSAQQNAFKQAPIEQPMSTGFANSAPQGEIVPFNLPPNFDVNGFLQGARSHYHTLQTAWNNADYTTMAEYLSPALVAEFKAEREAIQSVETEVMFIDAELVRADTNAQSWQASVRFKGKYRDLGDKKEQHILEIWHLERLISDDAPWLIVGVEDLIDTQ</sequence>
<evidence type="ECO:0000313" key="5">
    <source>
        <dbReference type="EMBL" id="ATC87247.1"/>
    </source>
</evidence>
<evidence type="ECO:0000259" key="4">
    <source>
        <dbReference type="SMART" id="SM00978"/>
    </source>
</evidence>
<name>A0A290S6S6_9GAMM</name>
<proteinExistence type="predicted"/>
<dbReference type="SMART" id="SM00978">
    <property type="entry name" value="Tim44"/>
    <property type="match status" value="1"/>
</dbReference>
<evidence type="ECO:0000313" key="6">
    <source>
        <dbReference type="Proteomes" id="UP000016505"/>
    </source>
</evidence>
<organism evidence="5 6">
    <name type="scientific">Pseudoalteromonas arctica A 37-1-2</name>
    <dbReference type="NCBI Taxonomy" id="1117313"/>
    <lineage>
        <taxon>Bacteria</taxon>
        <taxon>Pseudomonadati</taxon>
        <taxon>Pseudomonadota</taxon>
        <taxon>Gammaproteobacteria</taxon>
        <taxon>Alteromonadales</taxon>
        <taxon>Pseudoalteromonadaceae</taxon>
        <taxon>Pseudoalteromonas</taxon>
    </lineage>
</organism>
<feature type="region of interest" description="Disordered" evidence="1">
    <location>
        <begin position="28"/>
        <end position="59"/>
    </location>
</feature>
<dbReference type="InterPro" id="IPR032710">
    <property type="entry name" value="NTF2-like_dom_sf"/>
</dbReference>
<evidence type="ECO:0000256" key="3">
    <source>
        <dbReference type="SAM" id="SignalP"/>
    </source>
</evidence>
<dbReference type="RefSeq" id="WP_010554652.1">
    <property type="nucleotide sequence ID" value="NZ_CP011025.1"/>
</dbReference>
<protein>
    <recommendedName>
        <fullName evidence="4">Tim44-like domain-containing protein</fullName>
    </recommendedName>
</protein>
<feature type="domain" description="Tim44-like" evidence="4">
    <location>
        <begin position="152"/>
        <end position="281"/>
    </location>
</feature>
<dbReference type="PANTHER" id="PTHR41542:SF1">
    <property type="entry name" value="BLL5807 PROTEIN"/>
    <property type="match status" value="1"/>
</dbReference>
<feature type="transmembrane region" description="Helical" evidence="2">
    <location>
        <begin position="65"/>
        <end position="83"/>
    </location>
</feature>
<dbReference type="KEGG" id="part:PARC_a2798"/>
<dbReference type="PANTHER" id="PTHR41542">
    <property type="entry name" value="BLL5807 PROTEIN"/>
    <property type="match status" value="1"/>
</dbReference>
<dbReference type="SUPFAM" id="SSF54427">
    <property type="entry name" value="NTF2-like"/>
    <property type="match status" value="1"/>
</dbReference>
<dbReference type="OrthoDB" id="5298777at2"/>
<accession>A0A290S6S6</accession>
<keyword evidence="3" id="KW-0732">Signal</keyword>
<dbReference type="Proteomes" id="UP000016505">
    <property type="component" value="Chromosome I"/>
</dbReference>
<feature type="transmembrane region" description="Helical" evidence="2">
    <location>
        <begin position="95"/>
        <end position="113"/>
    </location>
</feature>
<gene>
    <name evidence="5" type="ORF">PARC_a2798</name>
</gene>
<dbReference type="EMBL" id="CP011025">
    <property type="protein sequence ID" value="ATC87247.1"/>
    <property type="molecule type" value="Genomic_DNA"/>
</dbReference>
<evidence type="ECO:0000256" key="2">
    <source>
        <dbReference type="SAM" id="Phobius"/>
    </source>
</evidence>
<keyword evidence="2" id="KW-1133">Transmembrane helix</keyword>
<dbReference type="Gene3D" id="3.10.450.240">
    <property type="match status" value="1"/>
</dbReference>
<keyword evidence="2" id="KW-0812">Transmembrane</keyword>
<dbReference type="AlphaFoldDB" id="A0A290S6S6"/>
<feature type="compositionally biased region" description="Low complexity" evidence="1">
    <location>
        <begin position="34"/>
        <end position="59"/>
    </location>
</feature>
<dbReference type="InterPro" id="IPR007379">
    <property type="entry name" value="Tim44-like_dom"/>
</dbReference>
<feature type="signal peptide" evidence="3">
    <location>
        <begin position="1"/>
        <end position="23"/>
    </location>
</feature>
<reference evidence="5 6" key="1">
    <citation type="journal article" date="2012" name="J. Bacteriol.">
        <title>Genome sequences of type strains of seven species of the marine bacterium Pseudoalteromonas.</title>
        <authorList>
            <person name="Xie B.B."/>
            <person name="Shu Y.L."/>
            <person name="Qin Q.L."/>
            <person name="Rong J.C."/>
            <person name="Zhang X.Y."/>
            <person name="Chen X.L."/>
            <person name="Shi M."/>
            <person name="He H.L."/>
            <person name="Zhou B.C."/>
            <person name="Zhang Y.Z."/>
        </authorList>
    </citation>
    <scope>NUCLEOTIDE SEQUENCE [LARGE SCALE GENOMIC DNA]</scope>
    <source>
        <strain evidence="5 6">A 37-1-2</strain>
    </source>
</reference>
<evidence type="ECO:0000256" key="1">
    <source>
        <dbReference type="SAM" id="MobiDB-lite"/>
    </source>
</evidence>
<dbReference type="Pfam" id="PF04280">
    <property type="entry name" value="Tim44"/>
    <property type="match status" value="1"/>
</dbReference>
<keyword evidence="2" id="KW-0472">Membrane</keyword>